<organism evidence="2">
    <name type="scientific">Entomoneis paludosa</name>
    <dbReference type="NCBI Taxonomy" id="265537"/>
    <lineage>
        <taxon>Eukaryota</taxon>
        <taxon>Sar</taxon>
        <taxon>Stramenopiles</taxon>
        <taxon>Ochrophyta</taxon>
        <taxon>Bacillariophyta</taxon>
        <taxon>Bacillariophyceae</taxon>
        <taxon>Bacillariophycidae</taxon>
        <taxon>Entomoneidaceae</taxon>
        <taxon>Entomoneis</taxon>
    </lineage>
</organism>
<proteinExistence type="predicted"/>
<gene>
    <name evidence="2" type="ORF">APAL1065_LOCUS25798</name>
</gene>
<feature type="compositionally biased region" description="Polar residues" evidence="1">
    <location>
        <begin position="1"/>
        <end position="22"/>
    </location>
</feature>
<feature type="region of interest" description="Disordered" evidence="1">
    <location>
        <begin position="1"/>
        <end position="54"/>
    </location>
</feature>
<reference evidence="2" key="1">
    <citation type="submission" date="2021-01" db="EMBL/GenBank/DDBJ databases">
        <authorList>
            <person name="Corre E."/>
            <person name="Pelletier E."/>
            <person name="Niang G."/>
            <person name="Scheremetjew M."/>
            <person name="Finn R."/>
            <person name="Kale V."/>
            <person name="Holt S."/>
            <person name="Cochrane G."/>
            <person name="Meng A."/>
            <person name="Brown T."/>
            <person name="Cohen L."/>
        </authorList>
    </citation>
    <scope>NUCLEOTIDE SEQUENCE</scope>
    <source>
        <strain evidence="2">CCMP125</strain>
    </source>
</reference>
<accession>A0A7S2YRV6</accession>
<evidence type="ECO:0000256" key="1">
    <source>
        <dbReference type="SAM" id="MobiDB-lite"/>
    </source>
</evidence>
<dbReference type="AlphaFoldDB" id="A0A7S2YRV6"/>
<sequence>MLTSISYRTDGASASQEASALSTAVDREKAILNYSLDDPKREEENENSSTISDDSSVDEYYGFGAYRSTSSLTDRKSCLKKGEVASATASSAQSSVSFHSEVLVREHDVTMGDHPCNADGLAMTLDWSYAPEDITMELDSVAHSRTSKFSLPRRLSYQERRGRLFQVAAQERNADLNMTFASLRDSIQNPNLQRLIQDVDHDEAQEKLLYDALKRKQSKIIQPPPMTIRWSRIKSKETEDIERS</sequence>
<name>A0A7S2YRV6_9STRA</name>
<dbReference type="EMBL" id="HBHT01038382">
    <property type="protein sequence ID" value="CAD9992281.1"/>
    <property type="molecule type" value="Transcribed_RNA"/>
</dbReference>
<evidence type="ECO:0000313" key="2">
    <source>
        <dbReference type="EMBL" id="CAD9992281.1"/>
    </source>
</evidence>
<protein>
    <submittedName>
        <fullName evidence="2">Uncharacterized protein</fullName>
    </submittedName>
</protein>